<dbReference type="AlphaFoldDB" id="A0A2G0E9Z0"/>
<dbReference type="InterPro" id="IPR029468">
    <property type="entry name" value="O-ag_pol_Wzy"/>
</dbReference>
<dbReference type="Pfam" id="PF14296">
    <property type="entry name" value="O-ag_pol_Wzy"/>
    <property type="match status" value="1"/>
</dbReference>
<dbReference type="EMBL" id="PCGC01000019">
    <property type="protein sequence ID" value="PHL21307.1"/>
    <property type="molecule type" value="Genomic_DNA"/>
</dbReference>
<gene>
    <name evidence="2" type="ORF">CQR37_09225</name>
</gene>
<evidence type="ECO:0000313" key="3">
    <source>
        <dbReference type="Proteomes" id="UP000224303"/>
    </source>
</evidence>
<feature type="transmembrane region" description="Helical" evidence="1">
    <location>
        <begin position="140"/>
        <end position="162"/>
    </location>
</feature>
<comment type="caution">
    <text evidence="2">The sequence shown here is derived from an EMBL/GenBank/DDBJ whole genome shotgun (WGS) entry which is preliminary data.</text>
</comment>
<name>A0A2G0E9Z0_ENTFC</name>
<dbReference type="PROSITE" id="PS51257">
    <property type="entry name" value="PROKAR_LIPOPROTEIN"/>
    <property type="match status" value="1"/>
</dbReference>
<evidence type="ECO:0000313" key="2">
    <source>
        <dbReference type="EMBL" id="PHL21307.1"/>
    </source>
</evidence>
<organism evidence="2 3">
    <name type="scientific">Enterococcus faecium</name>
    <name type="common">Streptococcus faecium</name>
    <dbReference type="NCBI Taxonomy" id="1352"/>
    <lineage>
        <taxon>Bacteria</taxon>
        <taxon>Bacillati</taxon>
        <taxon>Bacillota</taxon>
        <taxon>Bacilli</taxon>
        <taxon>Lactobacillales</taxon>
        <taxon>Enterococcaceae</taxon>
        <taxon>Enterococcus</taxon>
    </lineage>
</organism>
<protein>
    <submittedName>
        <fullName evidence="2">Oligosaccharide repeat unit polymerase</fullName>
    </submittedName>
</protein>
<dbReference type="NCBIfam" id="TIGR04370">
    <property type="entry name" value="glyco_rpt_poly"/>
    <property type="match status" value="1"/>
</dbReference>
<dbReference type="RefSeq" id="WP_058128697.1">
    <property type="nucleotide sequence ID" value="NZ_JAAMSA010000026.1"/>
</dbReference>
<feature type="transmembrane region" description="Helical" evidence="1">
    <location>
        <begin position="36"/>
        <end position="53"/>
    </location>
</feature>
<feature type="transmembrane region" description="Helical" evidence="1">
    <location>
        <begin position="235"/>
        <end position="252"/>
    </location>
</feature>
<feature type="transmembrane region" description="Helical" evidence="1">
    <location>
        <begin position="182"/>
        <end position="206"/>
    </location>
</feature>
<dbReference type="Proteomes" id="UP000224303">
    <property type="component" value="Unassembled WGS sequence"/>
</dbReference>
<reference evidence="2 3" key="1">
    <citation type="submission" date="2017-10" db="EMBL/GenBank/DDBJ databases">
        <title>Draft genomes of the Enterococcus faecium isolated from human feces before and after Helicobacter pylori eradication therapy.</title>
        <authorList>
            <person name="Prianichniikov N.A."/>
            <person name="Glushchenko O.E."/>
            <person name="Malakhova M.V."/>
        </authorList>
    </citation>
    <scope>NUCLEOTIDE SEQUENCE [LARGE SCALE GENOMIC DNA]</scope>
    <source>
        <strain evidence="2 3">Hp_5-7</strain>
    </source>
</reference>
<evidence type="ECO:0000256" key="1">
    <source>
        <dbReference type="SAM" id="Phobius"/>
    </source>
</evidence>
<feature type="transmembrane region" description="Helical" evidence="1">
    <location>
        <begin position="400"/>
        <end position="421"/>
    </location>
</feature>
<feature type="transmembrane region" description="Helical" evidence="1">
    <location>
        <begin position="60"/>
        <end position="78"/>
    </location>
</feature>
<proteinExistence type="predicted"/>
<keyword evidence="1" id="KW-1133">Transmembrane helix</keyword>
<feature type="transmembrane region" description="Helical" evidence="1">
    <location>
        <begin position="12"/>
        <end position="30"/>
    </location>
</feature>
<keyword evidence="1" id="KW-0812">Transmembrane</keyword>
<sequence length="492" mass="56822">MLKKYFTIRNAISLIIIVTGCILFLIGELYNSYELQVFGITFIWLNNIFFSLYNIKKRIIFFFLNITMFTLLISRPLIATVRGSKFWYFPYDNINFALTGVFFSLLFLFIGSLVATIFTKKIISESILINQNTHENEKIHLLRITSGVLYITSILSTLLINIEKYLYARSTSYLEFHAGFTSHLPFFIKGFSLFSTFALCIFLATYPTKKRSIIMLALYVLTTVPTFLMGSRNSLVLSFLFALVYVIMRSFYDKKESWFGKKEGIIIGAMVPPGLFGLGIMNYLRAGESAPKGIFSIIIDFFYKQGTTFDTLSIGYKFMDKLPFSEIKLYTFGPFLDALKYGVISQTIFGMRSMNEGNNYYRGIASYQLANNLDYVSRWKDFFKGNGFGSSFILETYLDFGYIGVIISSFIFGILTILFIVYFRKNKVFVNIFILTSLISFFFLPRDATLRWAVFILKPSFWMSVCFCYVGAFLLSKFKSKKIVKYFSTLFN</sequence>
<feature type="transmembrane region" description="Helical" evidence="1">
    <location>
        <begin position="452"/>
        <end position="475"/>
    </location>
</feature>
<keyword evidence="1" id="KW-0472">Membrane</keyword>
<accession>A0A2G0E9Z0</accession>
<feature type="transmembrane region" description="Helical" evidence="1">
    <location>
        <begin position="428"/>
        <end position="446"/>
    </location>
</feature>
<feature type="transmembrane region" description="Helical" evidence="1">
    <location>
        <begin position="264"/>
        <end position="284"/>
    </location>
</feature>
<feature type="transmembrane region" description="Helical" evidence="1">
    <location>
        <begin position="98"/>
        <end position="119"/>
    </location>
</feature>
<feature type="transmembrane region" description="Helical" evidence="1">
    <location>
        <begin position="213"/>
        <end position="229"/>
    </location>
</feature>